<dbReference type="EMBL" id="JXNT01000003">
    <property type="protein sequence ID" value="ODM21074.1"/>
    <property type="molecule type" value="Genomic_DNA"/>
</dbReference>
<evidence type="ECO:0000313" key="7">
    <source>
        <dbReference type="EMBL" id="ODM21074.1"/>
    </source>
</evidence>
<evidence type="ECO:0000256" key="5">
    <source>
        <dbReference type="SAM" id="MobiDB-lite"/>
    </source>
</evidence>
<dbReference type="OrthoDB" id="432970at2759"/>
<gene>
    <name evidence="7" type="ORF">SI65_04127</name>
</gene>
<dbReference type="Proteomes" id="UP000094569">
    <property type="component" value="Unassembled WGS sequence"/>
</dbReference>
<accession>A0A1E3BJE5</accession>
<reference evidence="7 8" key="1">
    <citation type="journal article" date="2016" name="BMC Genomics">
        <title>Comparative genomic and transcriptomic analyses of the Fuzhuan brick tea-fermentation fungus Aspergillus cristatus.</title>
        <authorList>
            <person name="Ge Y."/>
            <person name="Wang Y."/>
            <person name="Liu Y."/>
            <person name="Tan Y."/>
            <person name="Ren X."/>
            <person name="Zhang X."/>
            <person name="Hyde K.D."/>
            <person name="Liu Y."/>
            <person name="Liu Z."/>
        </authorList>
    </citation>
    <scope>NUCLEOTIDE SEQUENCE [LARGE SCALE GENOMIC DNA]</scope>
    <source>
        <strain evidence="7 8">GZAAS20.1005</strain>
    </source>
</reference>
<evidence type="ECO:0000256" key="4">
    <source>
        <dbReference type="PROSITE-ProRule" id="PRU00134"/>
    </source>
</evidence>
<dbReference type="VEuPathDB" id="FungiDB:SI65_04127"/>
<evidence type="ECO:0000256" key="2">
    <source>
        <dbReference type="ARBA" id="ARBA00022771"/>
    </source>
</evidence>
<proteinExistence type="predicted"/>
<dbReference type="PROSITE" id="PS50865">
    <property type="entry name" value="ZF_MYND_2"/>
    <property type="match status" value="1"/>
</dbReference>
<dbReference type="PROSITE" id="PS01360">
    <property type="entry name" value="ZF_MYND_1"/>
    <property type="match status" value="1"/>
</dbReference>
<keyword evidence="3" id="KW-0862">Zinc</keyword>
<dbReference type="STRING" id="573508.A0A1E3BJE5"/>
<dbReference type="SUPFAM" id="SSF144232">
    <property type="entry name" value="HIT/MYND zinc finger-like"/>
    <property type="match status" value="1"/>
</dbReference>
<dbReference type="InterPro" id="IPR002893">
    <property type="entry name" value="Znf_MYND"/>
</dbReference>
<protein>
    <recommendedName>
        <fullName evidence="6">MYND-type domain-containing protein</fullName>
    </recommendedName>
</protein>
<feature type="region of interest" description="Disordered" evidence="5">
    <location>
        <begin position="53"/>
        <end position="74"/>
    </location>
</feature>
<evidence type="ECO:0000313" key="8">
    <source>
        <dbReference type="Proteomes" id="UP000094569"/>
    </source>
</evidence>
<dbReference type="GO" id="GO:0008270">
    <property type="term" value="F:zinc ion binding"/>
    <property type="evidence" value="ECO:0007669"/>
    <property type="project" value="UniProtKB-KW"/>
</dbReference>
<evidence type="ECO:0000256" key="1">
    <source>
        <dbReference type="ARBA" id="ARBA00022723"/>
    </source>
</evidence>
<keyword evidence="2 4" id="KW-0863">Zinc-finger</keyword>
<dbReference type="Gene3D" id="6.10.140.2220">
    <property type="match status" value="1"/>
</dbReference>
<dbReference type="Pfam" id="PF01753">
    <property type="entry name" value="zf-MYND"/>
    <property type="match status" value="1"/>
</dbReference>
<feature type="domain" description="MYND-type" evidence="6">
    <location>
        <begin position="6"/>
        <end position="47"/>
    </location>
</feature>
<sequence>MADTSCVVCRKQGTDAIPLKRCAKCRTQSYCSRDCKKADWKAHKQTCAKNASETSAQITKTNKDSTSTANTASLPKNLSRAVDKPFHRLGSRTWLHDRPVKDVYQLLIDVYRMRMEDNYKFDRDCDLDSIYGGCADSRKGFRRFLRRTEKAQGVLPSWWNKESAIECENAGMSGGWSSLASMVEKGDIIEHYGDARMPMQLRMLGEQIYGRGPGGHNGAEMLEIMKSTENGELTSIMLGSGLFGHF</sequence>
<evidence type="ECO:0000256" key="3">
    <source>
        <dbReference type="ARBA" id="ARBA00022833"/>
    </source>
</evidence>
<keyword evidence="1" id="KW-0479">Metal-binding</keyword>
<keyword evidence="8" id="KW-1185">Reference proteome</keyword>
<organism evidence="7 8">
    <name type="scientific">Aspergillus cristatus</name>
    <name type="common">Chinese Fuzhuan brick tea-fermentation fungus</name>
    <name type="synonym">Eurotium cristatum</name>
    <dbReference type="NCBI Taxonomy" id="573508"/>
    <lineage>
        <taxon>Eukaryota</taxon>
        <taxon>Fungi</taxon>
        <taxon>Dikarya</taxon>
        <taxon>Ascomycota</taxon>
        <taxon>Pezizomycotina</taxon>
        <taxon>Eurotiomycetes</taxon>
        <taxon>Eurotiomycetidae</taxon>
        <taxon>Eurotiales</taxon>
        <taxon>Aspergillaceae</taxon>
        <taxon>Aspergillus</taxon>
        <taxon>Aspergillus subgen. Aspergillus</taxon>
    </lineage>
</organism>
<comment type="caution">
    <text evidence="7">The sequence shown here is derived from an EMBL/GenBank/DDBJ whole genome shotgun (WGS) entry which is preliminary data.</text>
</comment>
<name>A0A1E3BJE5_ASPCR</name>
<evidence type="ECO:0000259" key="6">
    <source>
        <dbReference type="PROSITE" id="PS50865"/>
    </source>
</evidence>
<dbReference type="AlphaFoldDB" id="A0A1E3BJE5"/>